<accession>A0ACB7XYQ8</accession>
<evidence type="ECO:0000313" key="1">
    <source>
        <dbReference type="EMBL" id="KAH7846391.1"/>
    </source>
</evidence>
<proteinExistence type="predicted"/>
<name>A0ACB7XYQ8_9ERIC</name>
<comment type="caution">
    <text evidence="1">The sequence shown here is derived from an EMBL/GenBank/DDBJ whole genome shotgun (WGS) entry which is preliminary data.</text>
</comment>
<organism evidence="1 2">
    <name type="scientific">Vaccinium darrowii</name>
    <dbReference type="NCBI Taxonomy" id="229202"/>
    <lineage>
        <taxon>Eukaryota</taxon>
        <taxon>Viridiplantae</taxon>
        <taxon>Streptophyta</taxon>
        <taxon>Embryophyta</taxon>
        <taxon>Tracheophyta</taxon>
        <taxon>Spermatophyta</taxon>
        <taxon>Magnoliopsida</taxon>
        <taxon>eudicotyledons</taxon>
        <taxon>Gunneridae</taxon>
        <taxon>Pentapetalae</taxon>
        <taxon>asterids</taxon>
        <taxon>Ericales</taxon>
        <taxon>Ericaceae</taxon>
        <taxon>Vaccinioideae</taxon>
        <taxon>Vaccinieae</taxon>
        <taxon>Vaccinium</taxon>
    </lineage>
</organism>
<reference evidence="1 2" key="1">
    <citation type="journal article" date="2021" name="Hortic Res">
        <title>High-quality reference genome and annotation aids understanding of berry development for evergreen blueberry (Vaccinium darrowii).</title>
        <authorList>
            <person name="Yu J."/>
            <person name="Hulse-Kemp A.M."/>
            <person name="Babiker E."/>
            <person name="Staton M."/>
        </authorList>
    </citation>
    <scope>NUCLEOTIDE SEQUENCE [LARGE SCALE GENOMIC DNA]</scope>
    <source>
        <strain evidence="2">cv. NJ 8807/NJ 8810</strain>
        <tissue evidence="1">Young leaf</tissue>
    </source>
</reference>
<evidence type="ECO:0000313" key="2">
    <source>
        <dbReference type="Proteomes" id="UP000828048"/>
    </source>
</evidence>
<keyword evidence="2" id="KW-1185">Reference proteome</keyword>
<dbReference type="EMBL" id="CM037155">
    <property type="protein sequence ID" value="KAH7846391.1"/>
    <property type="molecule type" value="Genomic_DNA"/>
</dbReference>
<gene>
    <name evidence="1" type="ORF">Vadar_013453</name>
</gene>
<dbReference type="Proteomes" id="UP000828048">
    <property type="component" value="Chromosome 5"/>
</dbReference>
<sequence length="71" mass="7914">MTTVEEIVTVQHQTDGLDNLSTQEQREMHSSGKGQQEACDNHHGTCAICLNKIVLEEAALVKGCEHAYWFV</sequence>
<protein>
    <submittedName>
        <fullName evidence="1">Uncharacterized protein</fullName>
    </submittedName>
</protein>